<evidence type="ECO:0000313" key="4">
    <source>
        <dbReference type="EMBL" id="GII22559.1"/>
    </source>
</evidence>
<dbReference type="PROSITE" id="PS50801">
    <property type="entry name" value="STAS"/>
    <property type="match status" value="1"/>
</dbReference>
<evidence type="ECO:0000313" key="5">
    <source>
        <dbReference type="Proteomes" id="UP000599074"/>
    </source>
</evidence>
<reference evidence="4" key="1">
    <citation type="submission" date="2021-01" db="EMBL/GenBank/DDBJ databases">
        <title>Whole genome shotgun sequence of Planosporangium mesophilum NBRC 109066.</title>
        <authorList>
            <person name="Komaki H."/>
            <person name="Tamura T."/>
        </authorList>
    </citation>
    <scope>NUCLEOTIDE SEQUENCE</scope>
    <source>
        <strain evidence="4">NBRC 109066</strain>
    </source>
</reference>
<dbReference type="InterPro" id="IPR003658">
    <property type="entry name" value="Anti-sigma_ant"/>
</dbReference>
<dbReference type="AlphaFoldDB" id="A0A8J3TD05"/>
<feature type="domain" description="STAS" evidence="3">
    <location>
        <begin position="5"/>
        <end position="98"/>
    </location>
</feature>
<name>A0A8J3TD05_9ACTN</name>
<comment type="similarity">
    <text evidence="1 2">Belongs to the anti-sigma-factor antagonist family.</text>
</comment>
<dbReference type="SUPFAM" id="SSF52091">
    <property type="entry name" value="SpoIIaa-like"/>
    <property type="match status" value="1"/>
</dbReference>
<dbReference type="EMBL" id="BOON01000018">
    <property type="protein sequence ID" value="GII22559.1"/>
    <property type="molecule type" value="Genomic_DNA"/>
</dbReference>
<dbReference type="Proteomes" id="UP000599074">
    <property type="component" value="Unassembled WGS sequence"/>
</dbReference>
<dbReference type="Pfam" id="PF01740">
    <property type="entry name" value="STAS"/>
    <property type="match status" value="1"/>
</dbReference>
<dbReference type="CDD" id="cd07043">
    <property type="entry name" value="STAS_anti-anti-sigma_factors"/>
    <property type="match status" value="1"/>
</dbReference>
<evidence type="ECO:0000256" key="1">
    <source>
        <dbReference type="ARBA" id="ARBA00009013"/>
    </source>
</evidence>
<evidence type="ECO:0000259" key="3">
    <source>
        <dbReference type="PROSITE" id="PS50801"/>
    </source>
</evidence>
<evidence type="ECO:0000256" key="2">
    <source>
        <dbReference type="RuleBase" id="RU003749"/>
    </source>
</evidence>
<dbReference type="InterPro" id="IPR002645">
    <property type="entry name" value="STAS_dom"/>
</dbReference>
<proteinExistence type="inferred from homology"/>
<dbReference type="PANTHER" id="PTHR33495:SF2">
    <property type="entry name" value="ANTI-SIGMA FACTOR ANTAGONIST TM_1081-RELATED"/>
    <property type="match status" value="1"/>
</dbReference>
<dbReference type="Gene3D" id="3.30.750.24">
    <property type="entry name" value="STAS domain"/>
    <property type="match status" value="1"/>
</dbReference>
<keyword evidence="5" id="KW-1185">Reference proteome</keyword>
<dbReference type="RefSeq" id="WP_168114554.1">
    <property type="nucleotide sequence ID" value="NZ_BOON01000018.1"/>
</dbReference>
<gene>
    <name evidence="4" type="ORF">Pme01_21560</name>
</gene>
<dbReference type="NCBIfam" id="TIGR00377">
    <property type="entry name" value="ant_ant_sig"/>
    <property type="match status" value="1"/>
</dbReference>
<protein>
    <recommendedName>
        <fullName evidence="2">Anti-sigma factor antagonist</fullName>
    </recommendedName>
</protein>
<dbReference type="PANTHER" id="PTHR33495">
    <property type="entry name" value="ANTI-SIGMA FACTOR ANTAGONIST TM_1081-RELATED-RELATED"/>
    <property type="match status" value="1"/>
</dbReference>
<sequence length="123" mass="12588">MDRADTRLSRRHDGTVIIHARGDIDVVSAPRLRAVIADAVEQAGEAGIAVDLSGVVFIDSVGVAALVTAFKTARAAGLPFTVAAASPPATRLLRMTGLARLWGLADDPPAAPTGPRTALTPVG</sequence>
<organism evidence="4 5">
    <name type="scientific">Planosporangium mesophilum</name>
    <dbReference type="NCBI Taxonomy" id="689768"/>
    <lineage>
        <taxon>Bacteria</taxon>
        <taxon>Bacillati</taxon>
        <taxon>Actinomycetota</taxon>
        <taxon>Actinomycetes</taxon>
        <taxon>Micromonosporales</taxon>
        <taxon>Micromonosporaceae</taxon>
        <taxon>Planosporangium</taxon>
    </lineage>
</organism>
<comment type="caution">
    <text evidence="4">The sequence shown here is derived from an EMBL/GenBank/DDBJ whole genome shotgun (WGS) entry which is preliminary data.</text>
</comment>
<dbReference type="InterPro" id="IPR036513">
    <property type="entry name" value="STAS_dom_sf"/>
</dbReference>
<dbReference type="GO" id="GO:0043856">
    <property type="term" value="F:anti-sigma factor antagonist activity"/>
    <property type="evidence" value="ECO:0007669"/>
    <property type="project" value="InterPro"/>
</dbReference>
<accession>A0A8J3TD05</accession>